<reference evidence="2" key="1">
    <citation type="submission" date="2023-05" db="EMBL/GenBank/DDBJ databases">
        <authorList>
            <person name="Huff M."/>
        </authorList>
    </citation>
    <scope>NUCLEOTIDE SEQUENCE</scope>
</reference>
<dbReference type="InterPro" id="IPR009880">
    <property type="entry name" value="Glyoxal_oxidase_N"/>
</dbReference>
<evidence type="ECO:0000259" key="1">
    <source>
        <dbReference type="Pfam" id="PF07250"/>
    </source>
</evidence>
<dbReference type="AlphaFoldDB" id="A0AAD1ZX32"/>
<protein>
    <recommendedName>
        <fullName evidence="1">Glyoxal oxidase N-terminal domain-containing protein</fullName>
    </recommendedName>
</protein>
<dbReference type="Pfam" id="PF07250">
    <property type="entry name" value="Glyoxal_oxid_N"/>
    <property type="match status" value="1"/>
</dbReference>
<gene>
    <name evidence="2" type="ORF">FPE_LOCUS24870</name>
</gene>
<accession>A0AAD1ZX32</accession>
<dbReference type="InterPro" id="IPR037293">
    <property type="entry name" value="Gal_Oxidase_central_sf"/>
</dbReference>
<dbReference type="PANTHER" id="PTHR32208:SF62">
    <property type="entry name" value="OXIDASE, PUTATIVE, EXPRESSED-RELATED"/>
    <property type="match status" value="1"/>
</dbReference>
<evidence type="ECO:0000313" key="2">
    <source>
        <dbReference type="EMBL" id="CAI9777440.1"/>
    </source>
</evidence>
<name>A0AAD1ZX32_9LAMI</name>
<proteinExistence type="predicted"/>
<dbReference type="PANTHER" id="PTHR32208">
    <property type="entry name" value="SECRETED PROTEIN-RELATED"/>
    <property type="match status" value="1"/>
</dbReference>
<feature type="domain" description="Glyoxal oxidase N-terminal" evidence="1">
    <location>
        <begin position="1"/>
        <end position="120"/>
    </location>
</feature>
<dbReference type="EMBL" id="OU503050">
    <property type="protein sequence ID" value="CAI9777440.1"/>
    <property type="molecule type" value="Genomic_DNA"/>
</dbReference>
<sequence length="137" mass="15421">MQMQLLNSDKVVIFDQTNFGPSNISLPNGKCLNEANNLAPKTDCATHSVEYNIAANSIHPLMVLTNTLCSSDAAMPNGTLVKTGGFNDGDHNVRTYKPCTDDSCDWQKNYNVLKQRRWYDKVGIWLKFDFVTNYLQP</sequence>
<organism evidence="2 3">
    <name type="scientific">Fraxinus pennsylvanica</name>
    <dbReference type="NCBI Taxonomy" id="56036"/>
    <lineage>
        <taxon>Eukaryota</taxon>
        <taxon>Viridiplantae</taxon>
        <taxon>Streptophyta</taxon>
        <taxon>Embryophyta</taxon>
        <taxon>Tracheophyta</taxon>
        <taxon>Spermatophyta</taxon>
        <taxon>Magnoliopsida</taxon>
        <taxon>eudicotyledons</taxon>
        <taxon>Gunneridae</taxon>
        <taxon>Pentapetalae</taxon>
        <taxon>asterids</taxon>
        <taxon>lamiids</taxon>
        <taxon>Lamiales</taxon>
        <taxon>Oleaceae</taxon>
        <taxon>Oleeae</taxon>
        <taxon>Fraxinus</taxon>
    </lineage>
</organism>
<dbReference type="Gene3D" id="2.130.10.80">
    <property type="entry name" value="Galactose oxidase/kelch, beta-propeller"/>
    <property type="match status" value="1"/>
</dbReference>
<evidence type="ECO:0000313" key="3">
    <source>
        <dbReference type="Proteomes" id="UP000834106"/>
    </source>
</evidence>
<keyword evidence="3" id="KW-1185">Reference proteome</keyword>
<dbReference type="Proteomes" id="UP000834106">
    <property type="component" value="Chromosome 15"/>
</dbReference>